<reference evidence="1 2" key="1">
    <citation type="submission" date="2017-03" db="EMBL/GenBank/DDBJ databases">
        <title>Genome sequence of Sphingomonas mucosissima DSM 17494.</title>
        <authorList>
            <person name="Poehlein A."/>
            <person name="Wuebbeler J.H."/>
            <person name="Steinbuechel A."/>
            <person name="Daniel R."/>
        </authorList>
    </citation>
    <scope>NUCLEOTIDE SEQUENCE [LARGE SCALE GENOMIC DNA]</scope>
    <source>
        <strain evidence="1 2">DSM 17494</strain>
    </source>
</reference>
<keyword evidence="2" id="KW-1185">Reference proteome</keyword>
<organism evidence="1 2">
    <name type="scientific">Sphingomonas mucosissima</name>
    <dbReference type="NCBI Taxonomy" id="370959"/>
    <lineage>
        <taxon>Bacteria</taxon>
        <taxon>Pseudomonadati</taxon>
        <taxon>Pseudomonadota</taxon>
        <taxon>Alphaproteobacteria</taxon>
        <taxon>Sphingomonadales</taxon>
        <taxon>Sphingomonadaceae</taxon>
        <taxon>Sphingomonas</taxon>
    </lineage>
</organism>
<dbReference type="Proteomes" id="UP000197783">
    <property type="component" value="Unassembled WGS sequence"/>
</dbReference>
<sequence>MESERQALLERLDLTRIAIPVLAVNGDYDRPFAKTHRMWRELPNFTNLVLPGYGHLSAVMQDFVSPIYIKTLGDFVRANNPPPAV</sequence>
<comment type="caution">
    <text evidence="1">The sequence shown here is derived from an EMBL/GenBank/DDBJ whole genome shotgun (WGS) entry which is preliminary data.</text>
</comment>
<protein>
    <recommendedName>
        <fullName evidence="3">Alpha/beta hydrolase family protein</fullName>
    </recommendedName>
</protein>
<name>A0A245ZL70_9SPHN</name>
<dbReference type="EMBL" id="NBBJ01000002">
    <property type="protein sequence ID" value="OWK30492.1"/>
    <property type="molecule type" value="Genomic_DNA"/>
</dbReference>
<evidence type="ECO:0008006" key="3">
    <source>
        <dbReference type="Google" id="ProtNLM"/>
    </source>
</evidence>
<proteinExistence type="predicted"/>
<dbReference type="Gene3D" id="3.40.50.1820">
    <property type="entry name" value="alpha/beta hydrolase"/>
    <property type="match status" value="1"/>
</dbReference>
<dbReference type="InterPro" id="IPR029058">
    <property type="entry name" value="AB_hydrolase_fold"/>
</dbReference>
<accession>A0A245ZL70</accession>
<dbReference type="AlphaFoldDB" id="A0A245ZL70"/>
<evidence type="ECO:0000313" key="1">
    <source>
        <dbReference type="EMBL" id="OWK30492.1"/>
    </source>
</evidence>
<gene>
    <name evidence="1" type="ORF">SPMU_14790</name>
</gene>
<evidence type="ECO:0000313" key="2">
    <source>
        <dbReference type="Proteomes" id="UP000197783"/>
    </source>
</evidence>
<dbReference type="SUPFAM" id="SSF53474">
    <property type="entry name" value="alpha/beta-Hydrolases"/>
    <property type="match status" value="1"/>
</dbReference>